<name>A0ABR0IWB3_9EURO</name>
<keyword evidence="3" id="KW-1185">Reference proteome</keyword>
<proteinExistence type="predicted"/>
<comment type="caution">
    <text evidence="2">The sequence shown here is derived from an EMBL/GenBank/DDBJ whole genome shotgun (WGS) entry which is preliminary data.</text>
</comment>
<evidence type="ECO:0000313" key="3">
    <source>
        <dbReference type="Proteomes" id="UP001345691"/>
    </source>
</evidence>
<feature type="region of interest" description="Disordered" evidence="1">
    <location>
        <begin position="193"/>
        <end position="219"/>
    </location>
</feature>
<protein>
    <submittedName>
        <fullName evidence="2">Uncharacterized protein</fullName>
    </submittedName>
</protein>
<feature type="region of interest" description="Disordered" evidence="1">
    <location>
        <begin position="1"/>
        <end position="59"/>
    </location>
</feature>
<evidence type="ECO:0000313" key="2">
    <source>
        <dbReference type="EMBL" id="KAK5050179.1"/>
    </source>
</evidence>
<feature type="compositionally biased region" description="Basic and acidic residues" evidence="1">
    <location>
        <begin position="193"/>
        <end position="203"/>
    </location>
</feature>
<reference evidence="2 3" key="1">
    <citation type="submission" date="2023-08" db="EMBL/GenBank/DDBJ databases">
        <title>Black Yeasts Isolated from many extreme environments.</title>
        <authorList>
            <person name="Coleine C."/>
            <person name="Stajich J.E."/>
            <person name="Selbmann L."/>
        </authorList>
    </citation>
    <scope>NUCLEOTIDE SEQUENCE [LARGE SCALE GENOMIC DNA]</scope>
    <source>
        <strain evidence="2 3">CCFEE 6328</strain>
    </source>
</reference>
<sequence>MRGCDERARNLERQHLPSSCDRHARLRSRNIPSQPYDNVHPALRRGPKSPSPAPRMFGTLRHPARDLESINMPGARSRRGSEEPRFYSNMREVSEIPHIPQFASSRGRRGSGSPFVTSAGISKHGNGRKASYTEVQREALYQRQADIRSKRQHYQQCERLVASGRYSHNELTRHPLIQQLSEQDRFSLLYDAEQREREREGERRSRRRDGGHKSRCIVM</sequence>
<dbReference type="EMBL" id="JAVRRF010000039">
    <property type="protein sequence ID" value="KAK5050179.1"/>
    <property type="molecule type" value="Genomic_DNA"/>
</dbReference>
<accession>A0ABR0IWB3</accession>
<feature type="compositionally biased region" description="Basic and acidic residues" evidence="1">
    <location>
        <begin position="1"/>
        <end position="23"/>
    </location>
</feature>
<feature type="compositionally biased region" description="Basic residues" evidence="1">
    <location>
        <begin position="204"/>
        <end position="219"/>
    </location>
</feature>
<dbReference type="Proteomes" id="UP001345691">
    <property type="component" value="Unassembled WGS sequence"/>
</dbReference>
<gene>
    <name evidence="2" type="ORF">LTR69_010666</name>
</gene>
<organism evidence="2 3">
    <name type="scientific">Exophiala sideris</name>
    <dbReference type="NCBI Taxonomy" id="1016849"/>
    <lineage>
        <taxon>Eukaryota</taxon>
        <taxon>Fungi</taxon>
        <taxon>Dikarya</taxon>
        <taxon>Ascomycota</taxon>
        <taxon>Pezizomycotina</taxon>
        <taxon>Eurotiomycetes</taxon>
        <taxon>Chaetothyriomycetidae</taxon>
        <taxon>Chaetothyriales</taxon>
        <taxon>Herpotrichiellaceae</taxon>
        <taxon>Exophiala</taxon>
    </lineage>
</organism>
<evidence type="ECO:0000256" key="1">
    <source>
        <dbReference type="SAM" id="MobiDB-lite"/>
    </source>
</evidence>
<feature type="region of interest" description="Disordered" evidence="1">
    <location>
        <begin position="102"/>
        <end position="131"/>
    </location>
</feature>